<dbReference type="GO" id="GO:0030488">
    <property type="term" value="P:tRNA methylation"/>
    <property type="evidence" value="ECO:0007669"/>
    <property type="project" value="UniProtKB-UniRule"/>
</dbReference>
<dbReference type="SUPFAM" id="SSF53335">
    <property type="entry name" value="S-adenosyl-L-methionine-dependent methyltransferases"/>
    <property type="match status" value="1"/>
</dbReference>
<proteinExistence type="inferred from homology"/>
<evidence type="ECO:0000256" key="7">
    <source>
        <dbReference type="ARBA" id="ARBA00022691"/>
    </source>
</evidence>
<keyword evidence="8 10" id="KW-0819">tRNA processing</keyword>
<evidence type="ECO:0000256" key="3">
    <source>
        <dbReference type="ARBA" id="ARBA00009056"/>
    </source>
</evidence>
<accession>A0A9P0TYH2</accession>
<evidence type="ECO:0000313" key="11">
    <source>
        <dbReference type="EMBL" id="CAH4037234.1"/>
    </source>
</evidence>
<comment type="similarity">
    <text evidence="3 10">Belongs to the TRM44 family.</text>
</comment>
<reference evidence="11" key="1">
    <citation type="submission" date="2022-05" db="EMBL/GenBank/DDBJ databases">
        <authorList>
            <person name="Okamura Y."/>
        </authorList>
    </citation>
    <scope>NUCLEOTIDE SEQUENCE</scope>
</reference>
<dbReference type="GO" id="GO:0141101">
    <property type="term" value="F:tRNA(Ser) (uridine(44)-2'-O-)-methyltransferase activity"/>
    <property type="evidence" value="ECO:0007669"/>
    <property type="project" value="UniProtKB-EC"/>
</dbReference>
<protein>
    <recommendedName>
        <fullName evidence="10">tRNA (uracil-O(2)-)-methyltransferase</fullName>
        <ecNumber evidence="10">2.1.1.211</ecNumber>
    </recommendedName>
</protein>
<sequence length="536" mass="62440">MEYNKNLSNSFFYKSLDDLKINNSCAVTQFYERLMITLDQLNLENKLETNLNSTLECLVIELLPKNYDENHAYQFIVIDKEKVTVTFYDITVSDNNQILCPNFTYCFSYKSNKLILKAFSENSKSISWLKECVFPQVIKWAEEPELDLHKKNCKDSLSLICSDKFYDKYNELKIKYGKALVKIWPECTDPSKFVYEDISIATYLLLLWGNTSNTTFVDVGCGNGLLVYILTMEGCIGLGVDVRKRGIWDMYPNNVKLEEKTITPGNIKDLSKYEWIIGNHSDELTPWIPVIAAQGSYNNKFFLLPCCAFNLNGTKYKRRDSSKSQYADYLEYIKSLCEDFGFDVKLDRLKIPSTKRICLVSENRSYQAEEYEKYCYFIQDTLNIALRINNNLNFKAREKVEKVRNCTQVDKDILEWIVQCIAKYLIQGCELERAWSSGKEVEIAEVIKLIPENMLKNLKSECGGLQTLLRNNHHIFKVIKGKVQIRYPKSIEEVKKTMKHTKKAFKVQVKRCWFYDNHPQGCPLSDDSCSFLHFVK</sequence>
<dbReference type="AlphaFoldDB" id="A0A9P0TYH2"/>
<name>A0A9P0TYH2_PIEBR</name>
<evidence type="ECO:0000256" key="2">
    <source>
        <dbReference type="ARBA" id="ARBA00004496"/>
    </source>
</evidence>
<comment type="subcellular location">
    <subcellularLocation>
        <location evidence="2 10">Cytoplasm</location>
    </subcellularLocation>
</comment>
<dbReference type="PANTHER" id="PTHR21210">
    <property type="entry name" value="TRNA (URACIL-O(2)-)-METHYLTRANSFERASE-RELATED"/>
    <property type="match status" value="1"/>
</dbReference>
<gene>
    <name evidence="11" type="ORF">PIBRA_LOCUS12940</name>
</gene>
<dbReference type="InterPro" id="IPR011671">
    <property type="entry name" value="tRNA_uracil_MeTrfase"/>
</dbReference>
<dbReference type="GO" id="GO:0005737">
    <property type="term" value="C:cytoplasm"/>
    <property type="evidence" value="ECO:0007669"/>
    <property type="project" value="UniProtKB-SubCell"/>
</dbReference>
<keyword evidence="7 10" id="KW-0949">S-adenosyl-L-methionine</keyword>
<dbReference type="Pfam" id="PF07757">
    <property type="entry name" value="AdoMet_MTase"/>
    <property type="match status" value="1"/>
</dbReference>
<dbReference type="EMBL" id="CALOZG010000085">
    <property type="protein sequence ID" value="CAH4037234.1"/>
    <property type="molecule type" value="Genomic_DNA"/>
</dbReference>
<comment type="catalytic activity">
    <reaction evidence="9 10">
        <text>uridine(44) in tRNA(Ser) + S-adenosyl-L-methionine = 2'-O-methyluridine(44) in tRNA(Ser) + S-adenosyl-L-homocysteine + H(+)</text>
        <dbReference type="Rhea" id="RHEA:43100"/>
        <dbReference type="Rhea" id="RHEA-COMP:10339"/>
        <dbReference type="Rhea" id="RHEA-COMP:10340"/>
        <dbReference type="ChEBI" id="CHEBI:15378"/>
        <dbReference type="ChEBI" id="CHEBI:57856"/>
        <dbReference type="ChEBI" id="CHEBI:59789"/>
        <dbReference type="ChEBI" id="CHEBI:65315"/>
        <dbReference type="ChEBI" id="CHEBI:74478"/>
        <dbReference type="EC" id="2.1.1.211"/>
    </reaction>
</comment>
<evidence type="ECO:0000256" key="5">
    <source>
        <dbReference type="ARBA" id="ARBA00022603"/>
    </source>
</evidence>
<evidence type="ECO:0000256" key="9">
    <source>
        <dbReference type="ARBA" id="ARBA00047957"/>
    </source>
</evidence>
<keyword evidence="12" id="KW-1185">Reference proteome</keyword>
<keyword evidence="5 10" id="KW-0489">Methyltransferase</keyword>
<evidence type="ECO:0000256" key="8">
    <source>
        <dbReference type="ARBA" id="ARBA00022694"/>
    </source>
</evidence>
<comment type="caution">
    <text evidence="11">The sequence shown here is derived from an EMBL/GenBank/DDBJ whole genome shotgun (WGS) entry which is preliminary data.</text>
</comment>
<comment type="function">
    <text evidence="1">Probable adenosyl-L-methionine (AdoMet)-dependent tRNA (uracil-O(2)-)-methyltransferase.</text>
</comment>
<evidence type="ECO:0000256" key="1">
    <source>
        <dbReference type="ARBA" id="ARBA00002778"/>
    </source>
</evidence>
<dbReference type="Proteomes" id="UP001152562">
    <property type="component" value="Unassembled WGS sequence"/>
</dbReference>
<evidence type="ECO:0000256" key="4">
    <source>
        <dbReference type="ARBA" id="ARBA00022490"/>
    </source>
</evidence>
<evidence type="ECO:0000256" key="6">
    <source>
        <dbReference type="ARBA" id="ARBA00022679"/>
    </source>
</evidence>
<organism evidence="11 12">
    <name type="scientific">Pieris brassicae</name>
    <name type="common">White butterfly</name>
    <name type="synonym">Large white butterfly</name>
    <dbReference type="NCBI Taxonomy" id="7116"/>
    <lineage>
        <taxon>Eukaryota</taxon>
        <taxon>Metazoa</taxon>
        <taxon>Ecdysozoa</taxon>
        <taxon>Arthropoda</taxon>
        <taxon>Hexapoda</taxon>
        <taxon>Insecta</taxon>
        <taxon>Pterygota</taxon>
        <taxon>Neoptera</taxon>
        <taxon>Endopterygota</taxon>
        <taxon>Lepidoptera</taxon>
        <taxon>Glossata</taxon>
        <taxon>Ditrysia</taxon>
        <taxon>Papilionoidea</taxon>
        <taxon>Pieridae</taxon>
        <taxon>Pierinae</taxon>
        <taxon>Pieris</taxon>
    </lineage>
</organism>
<keyword evidence="6 10" id="KW-0808">Transferase</keyword>
<evidence type="ECO:0000256" key="10">
    <source>
        <dbReference type="RuleBase" id="RU368004"/>
    </source>
</evidence>
<comment type="function">
    <text evidence="10">Adenosyl-L-methionine (AdoMet)-dependent tRNA (uracil-O(2)-)-methyltransferase.</text>
</comment>
<evidence type="ECO:0000313" key="12">
    <source>
        <dbReference type="Proteomes" id="UP001152562"/>
    </source>
</evidence>
<dbReference type="InterPro" id="IPR029063">
    <property type="entry name" value="SAM-dependent_MTases_sf"/>
</dbReference>
<dbReference type="PANTHER" id="PTHR21210:SF0">
    <property type="entry name" value="TRNA (URACIL-O(2)-)-METHYLTRANSFERASE-RELATED"/>
    <property type="match status" value="1"/>
</dbReference>
<dbReference type="EC" id="2.1.1.211" evidence="10"/>
<keyword evidence="4 10" id="KW-0963">Cytoplasm</keyword>